<dbReference type="PANTHER" id="PTHR46114">
    <property type="entry name" value="APPLE DOMAIN-CONTAINING PROTEIN"/>
    <property type="match status" value="1"/>
</dbReference>
<keyword evidence="2" id="KW-1185">Reference proteome</keyword>
<dbReference type="Proteomes" id="UP001235939">
    <property type="component" value="Chromosome 01"/>
</dbReference>
<organism evidence="1 2">
    <name type="scientific">Cordylochernes scorpioides</name>
    <dbReference type="NCBI Taxonomy" id="51811"/>
    <lineage>
        <taxon>Eukaryota</taxon>
        <taxon>Metazoa</taxon>
        <taxon>Ecdysozoa</taxon>
        <taxon>Arthropoda</taxon>
        <taxon>Chelicerata</taxon>
        <taxon>Arachnida</taxon>
        <taxon>Pseudoscorpiones</taxon>
        <taxon>Cheliferoidea</taxon>
        <taxon>Chernetidae</taxon>
        <taxon>Cordylochernes</taxon>
    </lineage>
</organism>
<reference evidence="1 2" key="1">
    <citation type="submission" date="2022-01" db="EMBL/GenBank/DDBJ databases">
        <title>A chromosomal length assembly of Cordylochernes scorpioides.</title>
        <authorList>
            <person name="Zeh D."/>
            <person name="Zeh J."/>
        </authorList>
    </citation>
    <scope>NUCLEOTIDE SEQUENCE [LARGE SCALE GENOMIC DNA]</scope>
    <source>
        <strain evidence="1">IN4F17</strain>
        <tissue evidence="1">Whole Body</tissue>
    </source>
</reference>
<sequence>MPETRVNMSIKVLYLHSHLNKFPDNLGAYSDEQGERFHQDMKVMEDRYQGVWDCHMMDDNFWNLSLQEYPYKRDSKRLRFMKD</sequence>
<name>A0ABY6JYP2_9ARAC</name>
<evidence type="ECO:0000313" key="2">
    <source>
        <dbReference type="Proteomes" id="UP001235939"/>
    </source>
</evidence>
<evidence type="ECO:0000313" key="1">
    <source>
        <dbReference type="EMBL" id="UYV61799.1"/>
    </source>
</evidence>
<gene>
    <name evidence="1" type="ORF">LAZ67_1006632</name>
</gene>
<protein>
    <submittedName>
        <fullName evidence="1">Uncharacterized protein</fullName>
    </submittedName>
</protein>
<accession>A0ABY6JYP2</accession>
<dbReference type="EMBL" id="CP092863">
    <property type="protein sequence ID" value="UYV61799.1"/>
    <property type="molecule type" value="Genomic_DNA"/>
</dbReference>
<dbReference type="PANTHER" id="PTHR46114:SF1">
    <property type="entry name" value="ZAD DOMAIN-CONTAINING PROTEIN"/>
    <property type="match status" value="1"/>
</dbReference>
<proteinExistence type="predicted"/>